<dbReference type="AlphaFoldDB" id="A0A382BTQ4"/>
<dbReference type="GO" id="GO:0004356">
    <property type="term" value="F:glutamine synthetase activity"/>
    <property type="evidence" value="ECO:0007669"/>
    <property type="project" value="InterPro"/>
</dbReference>
<dbReference type="PANTHER" id="PTHR43785:SF12">
    <property type="entry name" value="TYPE-1 GLUTAMINE SYNTHETASE 2"/>
    <property type="match status" value="1"/>
</dbReference>
<evidence type="ECO:0000259" key="2">
    <source>
        <dbReference type="PROSITE" id="PS51987"/>
    </source>
</evidence>
<gene>
    <name evidence="3" type="ORF">METZ01_LOCUS169765</name>
</gene>
<dbReference type="InterPro" id="IPR014746">
    <property type="entry name" value="Gln_synth/guanido_kin_cat_dom"/>
</dbReference>
<reference evidence="3" key="1">
    <citation type="submission" date="2018-05" db="EMBL/GenBank/DDBJ databases">
        <authorList>
            <person name="Lanie J.A."/>
            <person name="Ng W.-L."/>
            <person name="Kazmierczak K.M."/>
            <person name="Andrzejewski T.M."/>
            <person name="Davidsen T.M."/>
            <person name="Wayne K.J."/>
            <person name="Tettelin H."/>
            <person name="Glass J.I."/>
            <person name="Rusch D."/>
            <person name="Podicherti R."/>
            <person name="Tsui H.-C.T."/>
            <person name="Winkler M.E."/>
        </authorList>
    </citation>
    <scope>NUCLEOTIDE SEQUENCE</scope>
</reference>
<accession>A0A382BTQ4</accession>
<dbReference type="InterPro" id="IPR008146">
    <property type="entry name" value="Gln_synth_cat_dom"/>
</dbReference>
<feature type="non-terminal residue" evidence="3">
    <location>
        <position position="1"/>
    </location>
</feature>
<sequence>VRTEEYRRIRVLWPDHLNLARGKYLPARLAERGTRHCLSVFSLGYDRDMGPTPGTGFLEGMPDMECHFDDSEIRPGWEDGVGVVVGDLERDGKPVPLAPRTVLRNAVDAWTHMGFKPKVGIELEAYVMEPDPNGGWRPYNAPGSMVYGTGVRSDPQGIMQAIDETGERLGFRIESMNGEFDMGQFEMTLEFDDAMRCADEVFLFRAMAMEVAAQKGHLLTFMPRPIPEFGGNGLHVNLSLGDSSGNNAMLDPSTPDGLSALAKSCIAGQLHHMAAMSALCAPIANSYKRLLPGQISGYWKNWGHDHRSATIRVNPERDGSTRLENRMPDGAASAHSSIAAVLTASRLGVEASLPCPDPETGDALETACTEEHTPDHLGAAIEALRADTEFTAAIGPEMVDQYLAVKEAEWGKYLAANGSWEETTDRLTEWEAQTYLPYL</sequence>
<evidence type="ECO:0000313" key="3">
    <source>
        <dbReference type="EMBL" id="SVB16911.1"/>
    </source>
</evidence>
<dbReference type="EMBL" id="UINC01031215">
    <property type="protein sequence ID" value="SVB16911.1"/>
    <property type="molecule type" value="Genomic_DNA"/>
</dbReference>
<keyword evidence="1" id="KW-0436">Ligase</keyword>
<evidence type="ECO:0000256" key="1">
    <source>
        <dbReference type="ARBA" id="ARBA00022598"/>
    </source>
</evidence>
<dbReference type="SMART" id="SM01230">
    <property type="entry name" value="Gln-synt_C"/>
    <property type="match status" value="1"/>
</dbReference>
<feature type="domain" description="GS catalytic" evidence="2">
    <location>
        <begin position="99"/>
        <end position="439"/>
    </location>
</feature>
<name>A0A382BTQ4_9ZZZZ</name>
<dbReference type="Gene3D" id="3.30.590.10">
    <property type="entry name" value="Glutamine synthetase/guanido kinase, catalytic domain"/>
    <property type="match status" value="1"/>
</dbReference>
<protein>
    <recommendedName>
        <fullName evidence="2">GS catalytic domain-containing protein</fullName>
    </recommendedName>
</protein>
<dbReference type="PROSITE" id="PS51987">
    <property type="entry name" value="GS_CATALYTIC"/>
    <property type="match status" value="1"/>
</dbReference>
<proteinExistence type="predicted"/>
<dbReference type="SUPFAM" id="SSF55931">
    <property type="entry name" value="Glutamine synthetase/guanido kinase"/>
    <property type="match status" value="1"/>
</dbReference>
<dbReference type="PANTHER" id="PTHR43785">
    <property type="entry name" value="GAMMA-GLUTAMYLPUTRESCINE SYNTHETASE"/>
    <property type="match status" value="1"/>
</dbReference>
<dbReference type="Pfam" id="PF00120">
    <property type="entry name" value="Gln-synt_C"/>
    <property type="match status" value="1"/>
</dbReference>
<organism evidence="3">
    <name type="scientific">marine metagenome</name>
    <dbReference type="NCBI Taxonomy" id="408172"/>
    <lineage>
        <taxon>unclassified sequences</taxon>
        <taxon>metagenomes</taxon>
        <taxon>ecological metagenomes</taxon>
    </lineage>
</organism>